<keyword evidence="2" id="KW-1185">Reference proteome</keyword>
<organism evidence="1 2">
    <name type="scientific">Dreissena polymorpha</name>
    <name type="common">Zebra mussel</name>
    <name type="synonym">Mytilus polymorpha</name>
    <dbReference type="NCBI Taxonomy" id="45954"/>
    <lineage>
        <taxon>Eukaryota</taxon>
        <taxon>Metazoa</taxon>
        <taxon>Spiralia</taxon>
        <taxon>Lophotrochozoa</taxon>
        <taxon>Mollusca</taxon>
        <taxon>Bivalvia</taxon>
        <taxon>Autobranchia</taxon>
        <taxon>Heteroconchia</taxon>
        <taxon>Euheterodonta</taxon>
        <taxon>Imparidentia</taxon>
        <taxon>Neoheterodontei</taxon>
        <taxon>Myida</taxon>
        <taxon>Dreissenoidea</taxon>
        <taxon>Dreissenidae</taxon>
        <taxon>Dreissena</taxon>
    </lineage>
</organism>
<name>A0A9D3Y1C5_DREPO</name>
<dbReference type="AlphaFoldDB" id="A0A9D3Y1C5"/>
<comment type="caution">
    <text evidence="1">The sequence shown here is derived from an EMBL/GenBank/DDBJ whole genome shotgun (WGS) entry which is preliminary data.</text>
</comment>
<sequence length="112" mass="12706">MALQDSALQLHQLATLTETTIPTLQSVPLTKKMVEGLCTFTWAFPISNFGHQDIRTCIPKDFLERCSTLVFVALDGVFMEITTSMRIPSQILRSELTVQILLQYSARDRLFI</sequence>
<reference evidence="1" key="2">
    <citation type="submission" date="2020-11" db="EMBL/GenBank/DDBJ databases">
        <authorList>
            <person name="McCartney M.A."/>
            <person name="Auch B."/>
            <person name="Kono T."/>
            <person name="Mallez S."/>
            <person name="Becker A."/>
            <person name="Gohl D.M."/>
            <person name="Silverstein K.A.T."/>
            <person name="Koren S."/>
            <person name="Bechman K.B."/>
            <person name="Herman A."/>
            <person name="Abrahante J.E."/>
            <person name="Garbe J."/>
        </authorList>
    </citation>
    <scope>NUCLEOTIDE SEQUENCE</scope>
    <source>
        <strain evidence="1">Duluth1</strain>
        <tissue evidence="1">Whole animal</tissue>
    </source>
</reference>
<accession>A0A9D3Y1C5</accession>
<reference evidence="1" key="1">
    <citation type="journal article" date="2019" name="bioRxiv">
        <title>The Genome of the Zebra Mussel, Dreissena polymorpha: A Resource for Invasive Species Research.</title>
        <authorList>
            <person name="McCartney M.A."/>
            <person name="Auch B."/>
            <person name="Kono T."/>
            <person name="Mallez S."/>
            <person name="Zhang Y."/>
            <person name="Obille A."/>
            <person name="Becker A."/>
            <person name="Abrahante J.E."/>
            <person name="Garbe J."/>
            <person name="Badalamenti J.P."/>
            <person name="Herman A."/>
            <person name="Mangelson H."/>
            <person name="Liachko I."/>
            <person name="Sullivan S."/>
            <person name="Sone E.D."/>
            <person name="Koren S."/>
            <person name="Silverstein K.A.T."/>
            <person name="Beckman K.B."/>
            <person name="Gohl D.M."/>
        </authorList>
    </citation>
    <scope>NUCLEOTIDE SEQUENCE</scope>
    <source>
        <strain evidence="1">Duluth1</strain>
        <tissue evidence="1">Whole animal</tissue>
    </source>
</reference>
<dbReference type="Proteomes" id="UP000828390">
    <property type="component" value="Unassembled WGS sequence"/>
</dbReference>
<proteinExistence type="predicted"/>
<protein>
    <submittedName>
        <fullName evidence="1">Uncharacterized protein</fullName>
    </submittedName>
</protein>
<dbReference type="EMBL" id="JAIWYP010000062">
    <property type="protein sequence ID" value="KAH3690507.1"/>
    <property type="molecule type" value="Genomic_DNA"/>
</dbReference>
<evidence type="ECO:0000313" key="1">
    <source>
        <dbReference type="EMBL" id="KAH3690507.1"/>
    </source>
</evidence>
<gene>
    <name evidence="1" type="ORF">DPMN_191451</name>
</gene>
<evidence type="ECO:0000313" key="2">
    <source>
        <dbReference type="Proteomes" id="UP000828390"/>
    </source>
</evidence>